<evidence type="ECO:0000313" key="2">
    <source>
        <dbReference type="EnsemblMetazoa" id="CLYHEMP017835.1"/>
    </source>
</evidence>
<proteinExistence type="predicted"/>
<feature type="domain" description="DUF6589" evidence="1">
    <location>
        <begin position="8"/>
        <end position="241"/>
    </location>
</feature>
<dbReference type="Proteomes" id="UP000594262">
    <property type="component" value="Unplaced"/>
</dbReference>
<dbReference type="EnsemblMetazoa" id="CLYHEMT017835.1">
    <property type="protein sequence ID" value="CLYHEMP017835.1"/>
    <property type="gene ID" value="CLYHEMG017835"/>
</dbReference>
<reference evidence="2" key="1">
    <citation type="submission" date="2021-01" db="UniProtKB">
        <authorList>
            <consortium name="EnsemblMetazoa"/>
        </authorList>
    </citation>
    <scope>IDENTIFICATION</scope>
</reference>
<evidence type="ECO:0000259" key="1">
    <source>
        <dbReference type="Pfam" id="PF20231"/>
    </source>
</evidence>
<dbReference type="Pfam" id="PF20231">
    <property type="entry name" value="DUF6589"/>
    <property type="match status" value="1"/>
</dbReference>
<evidence type="ECO:0000313" key="3">
    <source>
        <dbReference type="Proteomes" id="UP000594262"/>
    </source>
</evidence>
<accession>A0A7M5X4V5</accession>
<dbReference type="OrthoDB" id="5982312at2759"/>
<dbReference type="InterPro" id="IPR046496">
    <property type="entry name" value="DUF6589"/>
</dbReference>
<dbReference type="AlphaFoldDB" id="A0A7M5X4V5"/>
<name>A0A7M5X4V5_9CNID</name>
<protein>
    <recommendedName>
        <fullName evidence="1">DUF6589 domain-containing protein</fullName>
    </recommendedName>
</protein>
<sequence length="321" mass="37758">ENPIPKDVQDTKDKEKQLAWLYEHIGNILQRYLVTFSVDDAKIDPKPRKIRQTIYLCHRANDGCDFVFTHEKTRDRHEQKMHGYKRKQKAKTVLMDIHSKDDHVLGYQKALFTLNMLLRNINDSVKEGDGERLLECYKVALLYFKTYNNTKYSFGLLKLFTDIKFHPERACNLIWNRFVNTKGYAGHNIAMDLHMEHLNGYLKESLRRLRSNLNEKTADKVAKAMNNVRKLINNTEESLESVAVRSSRSKPSSYDDVKKLAEEMLKANILSKTEGRSYESFRCFEENVLNDLDYDEMNDWVKGYEKKHKKNWVDSSEKSTT</sequence>
<keyword evidence="3" id="KW-1185">Reference proteome</keyword>
<organism evidence="2 3">
    <name type="scientific">Clytia hemisphaerica</name>
    <dbReference type="NCBI Taxonomy" id="252671"/>
    <lineage>
        <taxon>Eukaryota</taxon>
        <taxon>Metazoa</taxon>
        <taxon>Cnidaria</taxon>
        <taxon>Hydrozoa</taxon>
        <taxon>Hydroidolina</taxon>
        <taxon>Leptothecata</taxon>
        <taxon>Obeliida</taxon>
        <taxon>Clytiidae</taxon>
        <taxon>Clytia</taxon>
    </lineage>
</organism>